<organism evidence="1 2">
    <name type="scientific">Chelydra serpentina</name>
    <name type="common">Snapping turtle</name>
    <name type="synonym">Testudo serpentina</name>
    <dbReference type="NCBI Taxonomy" id="8475"/>
    <lineage>
        <taxon>Eukaryota</taxon>
        <taxon>Metazoa</taxon>
        <taxon>Chordata</taxon>
        <taxon>Craniata</taxon>
        <taxon>Vertebrata</taxon>
        <taxon>Euteleostomi</taxon>
        <taxon>Archelosauria</taxon>
        <taxon>Testudinata</taxon>
        <taxon>Testudines</taxon>
        <taxon>Cryptodira</taxon>
        <taxon>Durocryptodira</taxon>
        <taxon>Americhelydia</taxon>
        <taxon>Chelydroidea</taxon>
        <taxon>Chelydridae</taxon>
        <taxon>Chelydra</taxon>
    </lineage>
</organism>
<dbReference type="AlphaFoldDB" id="A0A8C3S7M0"/>
<reference evidence="1" key="2">
    <citation type="submission" date="2025-09" db="UniProtKB">
        <authorList>
            <consortium name="Ensembl"/>
        </authorList>
    </citation>
    <scope>IDENTIFICATION</scope>
</reference>
<name>A0A8C3S7M0_CHESE</name>
<reference evidence="1" key="1">
    <citation type="submission" date="2025-08" db="UniProtKB">
        <authorList>
            <consortium name="Ensembl"/>
        </authorList>
    </citation>
    <scope>IDENTIFICATION</scope>
</reference>
<dbReference type="Proteomes" id="UP000694403">
    <property type="component" value="Unplaced"/>
</dbReference>
<dbReference type="Ensembl" id="ENSCSRT00000008846.1">
    <property type="protein sequence ID" value="ENSCSRP00000008550.1"/>
    <property type="gene ID" value="ENSCSRG00000006359.1"/>
</dbReference>
<protein>
    <submittedName>
        <fullName evidence="1">Uncharacterized protein</fullName>
    </submittedName>
</protein>
<evidence type="ECO:0000313" key="2">
    <source>
        <dbReference type="Proteomes" id="UP000694403"/>
    </source>
</evidence>
<proteinExistence type="predicted"/>
<sequence length="103" mass="11597">MWRPELDTILQLRPNQRGVEWKNYFSSHSSLELLSNPPTAASQAAGITGTRHHTGPLLVVTPLIFIELGDKQSCISKDTLGMEINSFTWLIYEDIVLNIISFI</sequence>
<accession>A0A8C3S7M0</accession>
<keyword evidence="2" id="KW-1185">Reference proteome</keyword>
<evidence type="ECO:0000313" key="1">
    <source>
        <dbReference type="Ensembl" id="ENSCSRP00000008550.1"/>
    </source>
</evidence>
<dbReference type="PRINTS" id="PR02045">
    <property type="entry name" value="F138DOMAIN"/>
</dbReference>